<dbReference type="AlphaFoldDB" id="A0A6V8N7V9"/>
<protein>
    <recommendedName>
        <fullName evidence="3">DUF3088 domain-containing protein</fullName>
    </recommendedName>
</protein>
<gene>
    <name evidence="1" type="ORF">GMLC_22450</name>
</gene>
<evidence type="ECO:0000313" key="2">
    <source>
        <dbReference type="Proteomes" id="UP000587586"/>
    </source>
</evidence>
<dbReference type="InterPro" id="IPR021439">
    <property type="entry name" value="DUF3088"/>
</dbReference>
<name>A0A6V8N7V9_9BACT</name>
<comment type="caution">
    <text evidence="1">The sequence shown here is derived from an EMBL/GenBank/DDBJ whole genome shotgun (WGS) entry which is preliminary data.</text>
</comment>
<dbReference type="RefSeq" id="WP_198424490.1">
    <property type="nucleotide sequence ID" value="NZ_BLXZ01000004.1"/>
</dbReference>
<dbReference type="Proteomes" id="UP000587586">
    <property type="component" value="Unassembled WGS sequence"/>
</dbReference>
<evidence type="ECO:0008006" key="3">
    <source>
        <dbReference type="Google" id="ProtNLM"/>
    </source>
</evidence>
<keyword evidence="2" id="KW-1185">Reference proteome</keyword>
<dbReference type="EMBL" id="BLXZ01000004">
    <property type="protein sequence ID" value="GFO68666.1"/>
    <property type="molecule type" value="Genomic_DNA"/>
</dbReference>
<accession>A0A6V8N7V9</accession>
<evidence type="ECO:0000313" key="1">
    <source>
        <dbReference type="EMBL" id="GFO68666.1"/>
    </source>
</evidence>
<sequence>MTKDKLFLLKPDFMDGTEGPFYCPESAPIEGLLSYYPKLREELEVSYLDFPRPRQAISAEIGAENQGMPVLVLKTGGNLPEGVLAGEALGKKFISGDKEICRYLSEVYGIGRAHP</sequence>
<proteinExistence type="predicted"/>
<reference evidence="2" key="1">
    <citation type="submission" date="2020-06" db="EMBL/GenBank/DDBJ databases">
        <title>Draft genomic sequecing of Geomonas sp. Red745.</title>
        <authorList>
            <person name="Itoh H."/>
            <person name="Xu Z.X."/>
            <person name="Ushijima N."/>
            <person name="Masuda Y."/>
            <person name="Shiratori Y."/>
            <person name="Senoo K."/>
        </authorList>
    </citation>
    <scope>NUCLEOTIDE SEQUENCE [LARGE SCALE GENOMIC DNA]</scope>
    <source>
        <strain evidence="2">Red745</strain>
    </source>
</reference>
<dbReference type="Pfam" id="PF11287">
    <property type="entry name" value="DUF3088"/>
    <property type="match status" value="1"/>
</dbReference>
<organism evidence="1 2">
    <name type="scientific">Geomonas limicola</name>
    <dbReference type="NCBI Taxonomy" id="2740186"/>
    <lineage>
        <taxon>Bacteria</taxon>
        <taxon>Pseudomonadati</taxon>
        <taxon>Thermodesulfobacteriota</taxon>
        <taxon>Desulfuromonadia</taxon>
        <taxon>Geobacterales</taxon>
        <taxon>Geobacteraceae</taxon>
        <taxon>Geomonas</taxon>
    </lineage>
</organism>